<sequence length="212" mass="23958">MPLLKQEICSPNQTGKTTMLLALASGYSALGLKGVIVLKNQEYVHDFQRRNEKLAGDFQLWTANELWDRLKFGRVQVPHQVFLIDDAEHIDIGGDLIKKLEETFADSPDFVVLMSFVSKSLQKQDVLMSKYNPDGWKLEHLAEKLRSEINRQSLNIAGDASYEAQLVTNNNFQIIGLLMQVEALQRESMVIMSSIGPDQGKIGRSRFEVKSC</sequence>
<evidence type="ECO:0000313" key="1">
    <source>
        <dbReference type="EMBL" id="TBM39764.1"/>
    </source>
</evidence>
<comment type="caution">
    <text evidence="1">The sequence shown here is derived from an EMBL/GenBank/DDBJ whole genome shotgun (WGS) entry which is preliminary data.</text>
</comment>
<dbReference type="SUPFAM" id="SSF52540">
    <property type="entry name" value="P-loop containing nucleoside triphosphate hydrolases"/>
    <property type="match status" value="1"/>
</dbReference>
<dbReference type="Proteomes" id="UP000294145">
    <property type="component" value="Unassembled WGS sequence"/>
</dbReference>
<dbReference type="AlphaFoldDB" id="A0A7Z7VLV0"/>
<name>A0A7Z7VLV0_VIBCL</name>
<protein>
    <submittedName>
        <fullName evidence="1">Uncharacterized protein</fullName>
    </submittedName>
</protein>
<evidence type="ECO:0000313" key="2">
    <source>
        <dbReference type="Proteomes" id="UP000294145"/>
    </source>
</evidence>
<accession>A0A7Z7VLV0</accession>
<proteinExistence type="predicted"/>
<dbReference type="CDD" id="cd01983">
    <property type="entry name" value="SIMIBI"/>
    <property type="match status" value="1"/>
</dbReference>
<organism evidence="1 2">
    <name type="scientific">Vibrio cholerae</name>
    <dbReference type="NCBI Taxonomy" id="666"/>
    <lineage>
        <taxon>Bacteria</taxon>
        <taxon>Pseudomonadati</taxon>
        <taxon>Pseudomonadota</taxon>
        <taxon>Gammaproteobacteria</taxon>
        <taxon>Vibrionales</taxon>
        <taxon>Vibrionaceae</taxon>
        <taxon>Vibrio</taxon>
    </lineage>
</organism>
<dbReference type="EMBL" id="SISP01000032">
    <property type="protein sequence ID" value="TBM39764.1"/>
    <property type="molecule type" value="Genomic_DNA"/>
</dbReference>
<reference evidence="1 2" key="1">
    <citation type="submission" date="2019-02" db="EMBL/GenBank/DDBJ databases">
        <title>Genomic plasticity associated with the antimicrobial resistance in Vibrio cholerae.</title>
        <authorList>
            <person name="Verma J."/>
            <person name="Bag S."/>
            <person name="Saha B."/>
            <person name="Kumar P."/>
            <person name="Ghosh T.S."/>
            <person name="Dayal M."/>
            <person name="Senapati T."/>
            <person name="Mehra S."/>
            <person name="Dey P."/>
            <person name="Desigamani A."/>
            <person name="Kumar D."/>
            <person name="Rana P."/>
            <person name="Kumar B."/>
            <person name="Maiti T.K."/>
            <person name="Sharma N.C."/>
            <person name="Bhadra R.K."/>
            <person name="Mutreja A."/>
            <person name="Nair G.B."/>
            <person name="Ramamurthy T."/>
            <person name="Das B."/>
        </authorList>
    </citation>
    <scope>NUCLEOTIDE SEQUENCE [LARGE SCALE GENOMIC DNA]</scope>
    <source>
        <strain evidence="1 2">IDH06781</strain>
    </source>
</reference>
<dbReference type="InterPro" id="IPR027417">
    <property type="entry name" value="P-loop_NTPase"/>
</dbReference>
<dbReference type="RefSeq" id="WP_154813856.1">
    <property type="nucleotide sequence ID" value="NZ_SISP01000032.1"/>
</dbReference>
<gene>
    <name evidence="1" type="ORF">EYB64_16120</name>
</gene>